<dbReference type="FunFam" id="3.20.20.70:FF:000095">
    <property type="entry name" value="Lysine 2,3-aminomutase"/>
    <property type="match status" value="1"/>
</dbReference>
<feature type="binding site" evidence="14">
    <location>
        <position position="133"/>
    </location>
    <ligand>
        <name>[4Fe-4S] cluster</name>
        <dbReference type="ChEBI" id="CHEBI:49883"/>
        <note>4Fe-4S-S-AdoMet</note>
    </ligand>
</feature>
<evidence type="ECO:0000256" key="16">
    <source>
        <dbReference type="SAM" id="MobiDB-lite"/>
    </source>
</evidence>
<evidence type="ECO:0000256" key="3">
    <source>
        <dbReference type="ARBA" id="ARBA00001966"/>
    </source>
</evidence>
<dbReference type="GO" id="GO:0046872">
    <property type="term" value="F:metal ion binding"/>
    <property type="evidence" value="ECO:0007669"/>
    <property type="project" value="UniProtKB-KW"/>
</dbReference>
<keyword evidence="13" id="KW-0413">Isomerase</keyword>
<dbReference type="Pfam" id="PF04055">
    <property type="entry name" value="Radical_SAM"/>
    <property type="match status" value="1"/>
</dbReference>
<dbReference type="InterPro" id="IPR003739">
    <property type="entry name" value="Lys_aminomutase/Glu_NH3_mut"/>
</dbReference>
<dbReference type="STRING" id="592015.HMPREF1705_04339"/>
<name>A0A0T5X9U2_9BACT</name>
<keyword evidence="11" id="KW-0408">Iron</keyword>
<evidence type="ECO:0000256" key="10">
    <source>
        <dbReference type="ARBA" id="ARBA00022898"/>
    </source>
</evidence>
<evidence type="ECO:0000256" key="4">
    <source>
        <dbReference type="ARBA" id="ARBA00008703"/>
    </source>
</evidence>
<dbReference type="GO" id="GO:0051539">
    <property type="term" value="F:4 iron, 4 sulfur cluster binding"/>
    <property type="evidence" value="ECO:0007669"/>
    <property type="project" value="UniProtKB-KW"/>
</dbReference>
<keyword evidence="10 15" id="KW-0663">Pyridoxal phosphate</keyword>
<gene>
    <name evidence="18" type="ORF">HMPREF1705_04339</name>
</gene>
<dbReference type="InterPro" id="IPR007197">
    <property type="entry name" value="rSAM"/>
</dbReference>
<dbReference type="SUPFAM" id="SSF102114">
    <property type="entry name" value="Radical SAM enzymes"/>
    <property type="match status" value="1"/>
</dbReference>
<accession>A0A0T5X9U2</accession>
<evidence type="ECO:0000256" key="15">
    <source>
        <dbReference type="PIRSR" id="PIRSR603739-50"/>
    </source>
</evidence>
<evidence type="ECO:0000256" key="14">
    <source>
        <dbReference type="PIRSR" id="PIRSR004911-1"/>
    </source>
</evidence>
<dbReference type="PROSITE" id="PS51918">
    <property type="entry name" value="RADICAL_SAM"/>
    <property type="match status" value="1"/>
</dbReference>
<dbReference type="GO" id="GO:0050066">
    <property type="term" value="F:L-lysine 2,3-aminomutase activity"/>
    <property type="evidence" value="ECO:0007669"/>
    <property type="project" value="UniProtKB-EC"/>
</dbReference>
<comment type="similarity">
    <text evidence="4">Belongs to the radical SAM superfamily. KamA family.</text>
</comment>
<feature type="binding site" evidence="14">
    <location>
        <position position="126"/>
    </location>
    <ligand>
        <name>[4Fe-4S] cluster</name>
        <dbReference type="ChEBI" id="CHEBI:49883"/>
        <note>4Fe-4S-S-AdoMet</note>
    </ligand>
</feature>
<dbReference type="Gene3D" id="6.10.140.1170">
    <property type="match status" value="1"/>
</dbReference>
<dbReference type="InterPro" id="IPR022459">
    <property type="entry name" value="Lysine_aminomutase"/>
</dbReference>
<keyword evidence="8" id="KW-0949">S-adenosyl-L-methionine</keyword>
<dbReference type="Proteomes" id="UP000005273">
    <property type="component" value="Unassembled WGS sequence"/>
</dbReference>
<dbReference type="CDD" id="cd01335">
    <property type="entry name" value="Radical_SAM"/>
    <property type="match status" value="1"/>
</dbReference>
<evidence type="ECO:0000256" key="11">
    <source>
        <dbReference type="ARBA" id="ARBA00023004"/>
    </source>
</evidence>
<feature type="modified residue" description="N6-(pyridoxal phosphate)lysine" evidence="15">
    <location>
        <position position="338"/>
    </location>
</feature>
<dbReference type="PIRSF" id="PIRSF004911">
    <property type="entry name" value="DUF160"/>
    <property type="match status" value="1"/>
</dbReference>
<keyword evidence="19" id="KW-1185">Reference proteome</keyword>
<dbReference type="SFLD" id="SFLDF00283">
    <property type="entry name" value="L-lysine_2_3-aminomutase_(LAM"/>
    <property type="match status" value="1"/>
</dbReference>
<dbReference type="InterPro" id="IPR058240">
    <property type="entry name" value="rSAM_sf"/>
</dbReference>
<comment type="caution">
    <text evidence="18">The sequence shown here is derived from an EMBL/GenBank/DDBJ whole genome shotgun (WGS) entry which is preliminary data.</text>
</comment>
<dbReference type="RefSeq" id="WP_009202277.1">
    <property type="nucleotide sequence ID" value="NZ_ACJX03000001.1"/>
</dbReference>
<keyword evidence="7 14" id="KW-0004">4Fe-4S</keyword>
<dbReference type="SFLD" id="SFLDG01070">
    <property type="entry name" value="PLP-dependent"/>
    <property type="match status" value="1"/>
</dbReference>
<evidence type="ECO:0000259" key="17">
    <source>
        <dbReference type="PROSITE" id="PS51918"/>
    </source>
</evidence>
<dbReference type="EC" id="5.4.3.2" evidence="5"/>
<comment type="cofactor">
    <cofactor evidence="2 15">
        <name>pyridoxal 5'-phosphate</name>
        <dbReference type="ChEBI" id="CHEBI:597326"/>
    </cofactor>
</comment>
<dbReference type="Pfam" id="PF12544">
    <property type="entry name" value="LAM_C"/>
    <property type="match status" value="1"/>
</dbReference>
<comment type="cofactor">
    <cofactor evidence="3">
        <name>[4Fe-4S] cluster</name>
        <dbReference type="ChEBI" id="CHEBI:49883"/>
    </cofactor>
</comment>
<evidence type="ECO:0000256" key="5">
    <source>
        <dbReference type="ARBA" id="ARBA00012144"/>
    </source>
</evidence>
<evidence type="ECO:0000256" key="1">
    <source>
        <dbReference type="ARBA" id="ARBA00000911"/>
    </source>
</evidence>
<protein>
    <recommendedName>
        <fullName evidence="6">L-lysine 2,3-aminomutase</fullName>
        <ecNumber evidence="5">5.4.3.2</ecNumber>
    </recommendedName>
</protein>
<dbReference type="AlphaFoldDB" id="A0A0T5X9U2"/>
<evidence type="ECO:0000256" key="8">
    <source>
        <dbReference type="ARBA" id="ARBA00022691"/>
    </source>
</evidence>
<feature type="domain" description="Radical SAM core" evidence="17">
    <location>
        <begin position="112"/>
        <end position="324"/>
    </location>
</feature>
<evidence type="ECO:0000313" key="19">
    <source>
        <dbReference type="Proteomes" id="UP000005273"/>
    </source>
</evidence>
<evidence type="ECO:0000256" key="6">
    <source>
        <dbReference type="ARBA" id="ARBA00022363"/>
    </source>
</evidence>
<dbReference type="SFLD" id="SFLDS00029">
    <property type="entry name" value="Radical_SAM"/>
    <property type="match status" value="1"/>
</dbReference>
<dbReference type="OrthoDB" id="9768064at2"/>
<dbReference type="EMBL" id="ACJX03000001">
    <property type="protein sequence ID" value="KRT35072.1"/>
    <property type="molecule type" value="Genomic_DNA"/>
</dbReference>
<evidence type="ECO:0000256" key="13">
    <source>
        <dbReference type="ARBA" id="ARBA00023235"/>
    </source>
</evidence>
<feature type="compositionally biased region" description="Basic and acidic residues" evidence="16">
    <location>
        <begin position="413"/>
        <end position="425"/>
    </location>
</feature>
<dbReference type="Gene3D" id="3.20.20.70">
    <property type="entry name" value="Aldolase class I"/>
    <property type="match status" value="1"/>
</dbReference>
<feature type="binding site" evidence="14">
    <location>
        <position position="130"/>
    </location>
    <ligand>
        <name>[4Fe-4S] cluster</name>
        <dbReference type="ChEBI" id="CHEBI:49883"/>
        <note>4Fe-4S-S-AdoMet</note>
    </ligand>
</feature>
<dbReference type="NCBIfam" id="TIGR00238">
    <property type="entry name" value="KamA family radical SAM protein"/>
    <property type="match status" value="1"/>
</dbReference>
<evidence type="ECO:0000256" key="2">
    <source>
        <dbReference type="ARBA" id="ARBA00001933"/>
    </source>
</evidence>
<keyword evidence="12 14" id="KW-0411">Iron-sulfur</keyword>
<feature type="region of interest" description="Disordered" evidence="16">
    <location>
        <begin position="413"/>
        <end position="442"/>
    </location>
</feature>
<comment type="catalytic activity">
    <reaction evidence="1">
        <text>L-lysine = (3S)-3,6-diaminohexanoate</text>
        <dbReference type="Rhea" id="RHEA:19177"/>
        <dbReference type="ChEBI" id="CHEBI:32551"/>
        <dbReference type="ChEBI" id="CHEBI:57434"/>
        <dbReference type="EC" id="5.4.3.2"/>
    </reaction>
</comment>
<evidence type="ECO:0000256" key="12">
    <source>
        <dbReference type="ARBA" id="ARBA00023014"/>
    </source>
</evidence>
<dbReference type="Gene3D" id="6.20.120.40">
    <property type="match status" value="1"/>
</dbReference>
<evidence type="ECO:0000256" key="9">
    <source>
        <dbReference type="ARBA" id="ARBA00022723"/>
    </source>
</evidence>
<evidence type="ECO:0000256" key="7">
    <source>
        <dbReference type="ARBA" id="ARBA00022485"/>
    </source>
</evidence>
<dbReference type="PANTHER" id="PTHR30538:SF1">
    <property type="entry name" value="L-LYSINE 2,3-AMINOMUTASE"/>
    <property type="match status" value="1"/>
</dbReference>
<keyword evidence="9 14" id="KW-0479">Metal-binding</keyword>
<dbReference type="eggNOG" id="COG1509">
    <property type="taxonomic scope" value="Bacteria"/>
</dbReference>
<dbReference type="InterPro" id="IPR025895">
    <property type="entry name" value="LAM_C_dom"/>
</dbReference>
<dbReference type="InterPro" id="IPR013785">
    <property type="entry name" value="Aldolase_TIM"/>
</dbReference>
<proteinExistence type="inferred from homology"/>
<dbReference type="PANTHER" id="PTHR30538">
    <property type="entry name" value="LYSINE 2,3-AMINOMUTASE-RELATED"/>
    <property type="match status" value="1"/>
</dbReference>
<sequence>MINYREVSLWKDVKPKEWNDWHWQLVNRITDIDTLSRVIALTPEEKKALNDDLLELRMAITPYYATLMDPNDINCPIRMQAVPTSAERNTAEEDFHDPLAEDRYAPVPGFVHRYPDRGILLVTDQCSMYCRFCTRRRFAGEIDRPKSREEIQAAIDYIERTPVLRDILVTGGDPLTMEDENLEWLLTSLRRIPHVEIIRIGTRVPAVMPQRITNSLVTMLKKFHPLWINVHFNHPKEITPHSARALNMLANAGIPLGNQSVLLRGINDCPYIFKELFHKLLVNRVRPYYIYQCDLSRGISHFRTSVGKGIEIIEFLRGHTTGMAVPTFVIDAPGGGGKIPVMPNYVLAQGERRIVLRNFEGTITVYTEPENAGSHCHGCKEICTRQSASSGGGVSELLEGSRLQLEPQVLKREERRHQWMEEKAQPKNAPDAQRSISASKDK</sequence>
<evidence type="ECO:0000313" key="18">
    <source>
        <dbReference type="EMBL" id="KRT35072.1"/>
    </source>
</evidence>
<organism evidence="18 19">
    <name type="scientific">Acetomicrobium hydrogeniformans ATCC BAA-1850</name>
    <dbReference type="NCBI Taxonomy" id="592015"/>
    <lineage>
        <taxon>Bacteria</taxon>
        <taxon>Thermotogati</taxon>
        <taxon>Synergistota</taxon>
        <taxon>Synergistia</taxon>
        <taxon>Synergistales</taxon>
        <taxon>Acetomicrobiaceae</taxon>
        <taxon>Acetomicrobium</taxon>
    </lineage>
</organism>
<reference evidence="19" key="1">
    <citation type="submission" date="2012-09" db="EMBL/GenBank/DDBJ databases">
        <authorList>
            <person name="Weinstock G."/>
            <person name="Sodergren E."/>
            <person name="Clifton S."/>
            <person name="Fulton L."/>
            <person name="Fulton B."/>
            <person name="Courtney L."/>
            <person name="Fronick C."/>
            <person name="Harrison M."/>
            <person name="Strong C."/>
            <person name="Farmer C."/>
            <person name="Delehaunty K."/>
            <person name="Markovic C."/>
            <person name="Hall O."/>
            <person name="Minx P."/>
            <person name="Tomlinson C."/>
            <person name="Mitreva M."/>
            <person name="Nelson J."/>
            <person name="Hou S."/>
            <person name="Wollam A."/>
            <person name="Pepin K.H."/>
            <person name="Johnson M."/>
            <person name="Bhonagiri V."/>
            <person name="Nash W.E."/>
            <person name="Suruliraj S."/>
            <person name="Warren W."/>
            <person name="Chinwalla A."/>
            <person name="Mardis E.R."/>
            <person name="Wilson R.K."/>
        </authorList>
    </citation>
    <scope>NUCLEOTIDE SEQUENCE [LARGE SCALE GENOMIC DNA]</scope>
    <source>
        <strain evidence="19">OS1</strain>
    </source>
</reference>
<dbReference type="NCBIfam" id="TIGR03820">
    <property type="entry name" value="lys_2_3_AblA"/>
    <property type="match status" value="1"/>
</dbReference>